<dbReference type="Pfam" id="PF13365">
    <property type="entry name" value="Trypsin_2"/>
    <property type="match status" value="1"/>
</dbReference>
<dbReference type="SUPFAM" id="SSF50494">
    <property type="entry name" value="Trypsin-like serine proteases"/>
    <property type="match status" value="1"/>
</dbReference>
<dbReference type="PROSITE" id="PS00134">
    <property type="entry name" value="TRYPSIN_HIS"/>
    <property type="match status" value="1"/>
</dbReference>
<reference evidence="3 4" key="1">
    <citation type="submission" date="2020-08" db="EMBL/GenBank/DDBJ databases">
        <title>Winkia gen. nov., sp. nov., isolated from faeces of the Anser albifrons in China.</title>
        <authorList>
            <person name="Liu Q."/>
        </authorList>
    </citation>
    <scope>NUCLEOTIDE SEQUENCE [LARGE SCALE GENOMIC DNA]</scope>
    <source>
        <strain evidence="3 4">C62</strain>
    </source>
</reference>
<dbReference type="InterPro" id="IPR050966">
    <property type="entry name" value="Glutamyl_endopeptidase"/>
</dbReference>
<dbReference type="RefSeq" id="WP_191071410.1">
    <property type="nucleotide sequence ID" value="NZ_CP060506.1"/>
</dbReference>
<dbReference type="PANTHER" id="PTHR15462">
    <property type="entry name" value="SERINE PROTEASE"/>
    <property type="match status" value="1"/>
</dbReference>
<dbReference type="GO" id="GO:0006508">
    <property type="term" value="P:proteolysis"/>
    <property type="evidence" value="ECO:0007669"/>
    <property type="project" value="InterPro"/>
</dbReference>
<accession>A0A8I0GD52</accession>
<proteinExistence type="predicted"/>
<dbReference type="InterPro" id="IPR018114">
    <property type="entry name" value="TRYPSIN_HIS"/>
</dbReference>
<evidence type="ECO:0000256" key="1">
    <source>
        <dbReference type="ARBA" id="ARBA00022729"/>
    </source>
</evidence>
<dbReference type="Proteomes" id="UP000627538">
    <property type="component" value="Unassembled WGS sequence"/>
</dbReference>
<gene>
    <name evidence="3" type="ORF">H8R10_03825</name>
</gene>
<evidence type="ECO:0000313" key="4">
    <source>
        <dbReference type="Proteomes" id="UP000627538"/>
    </source>
</evidence>
<dbReference type="GO" id="GO:0004252">
    <property type="term" value="F:serine-type endopeptidase activity"/>
    <property type="evidence" value="ECO:0007669"/>
    <property type="project" value="InterPro"/>
</dbReference>
<dbReference type="EMBL" id="JACRUO010000001">
    <property type="protein sequence ID" value="MBD3689358.1"/>
    <property type="molecule type" value="Genomic_DNA"/>
</dbReference>
<name>A0A8I0GD52_9ACTO</name>
<dbReference type="Gene3D" id="2.40.10.10">
    <property type="entry name" value="Trypsin-like serine proteases"/>
    <property type="match status" value="2"/>
</dbReference>
<comment type="caution">
    <text evidence="3">The sequence shown here is derived from an EMBL/GenBank/DDBJ whole genome shotgun (WGS) entry which is preliminary data.</text>
</comment>
<keyword evidence="1 2" id="KW-0732">Signal</keyword>
<dbReference type="PANTHER" id="PTHR15462:SF8">
    <property type="entry name" value="SERINE PROTEASE"/>
    <property type="match status" value="1"/>
</dbReference>
<dbReference type="AlphaFoldDB" id="A0A8I0GD52"/>
<feature type="chain" id="PRO_5034062634" evidence="2">
    <location>
        <begin position="28"/>
        <end position="330"/>
    </location>
</feature>
<protein>
    <submittedName>
        <fullName evidence="3">Trypsin-like peptidase domain-containing protein</fullName>
    </submittedName>
</protein>
<sequence>MISQVRAWAAKAAVAVCTLGTVGTLAAAGMGDGPLAEVAQELGLDSVGEASSRIVWYPTSDHARAYWADHDPDYADSDREMHDDLLDDTLTDVAMWVADSIDGSAAETQGGTLPEMGLLMTLDDTGTAVPVCSATIVTSPTRDRVLTAAHCLDGVTSDLVFIPDYHDGQAPLGVWDVTAAAIDPRYGTSPSGDQAVLVIADRGGEKIEDAVGSLDPAYDVSPNRSSVIMAGYPYATVEPRLCRSSTSAYSEAGDTFLAMHCAAMPSGVSGGPWLSETDDVVIIGVTGGGADGGGYTDDDSVATRLSESTRQLIEGTVTRHEHRILASTIR</sequence>
<evidence type="ECO:0000256" key="2">
    <source>
        <dbReference type="SAM" id="SignalP"/>
    </source>
</evidence>
<feature type="signal peptide" evidence="2">
    <location>
        <begin position="1"/>
        <end position="27"/>
    </location>
</feature>
<keyword evidence="4" id="KW-1185">Reference proteome</keyword>
<evidence type="ECO:0000313" key="3">
    <source>
        <dbReference type="EMBL" id="MBD3689358.1"/>
    </source>
</evidence>
<dbReference type="InterPro" id="IPR043504">
    <property type="entry name" value="Peptidase_S1_PA_chymotrypsin"/>
</dbReference>
<dbReference type="InterPro" id="IPR009003">
    <property type="entry name" value="Peptidase_S1_PA"/>
</dbReference>
<organism evidence="3 4">
    <name type="scientific">Nanchangia anserum</name>
    <dbReference type="NCBI Taxonomy" id="2692125"/>
    <lineage>
        <taxon>Bacteria</taxon>
        <taxon>Bacillati</taxon>
        <taxon>Actinomycetota</taxon>
        <taxon>Actinomycetes</taxon>
        <taxon>Actinomycetales</taxon>
        <taxon>Actinomycetaceae</taxon>
        <taxon>Nanchangia</taxon>
    </lineage>
</organism>